<proteinExistence type="predicted"/>
<evidence type="ECO:0000313" key="1">
    <source>
        <dbReference type="EMBL" id="VAW76886.1"/>
    </source>
</evidence>
<reference evidence="1" key="1">
    <citation type="submission" date="2018-06" db="EMBL/GenBank/DDBJ databases">
        <authorList>
            <person name="Zhirakovskaya E."/>
        </authorList>
    </citation>
    <scope>NUCLEOTIDE SEQUENCE</scope>
</reference>
<protein>
    <recommendedName>
        <fullName evidence="2">DUF2345 domain-containing protein</fullName>
    </recommendedName>
</protein>
<organism evidence="1">
    <name type="scientific">hydrothermal vent metagenome</name>
    <dbReference type="NCBI Taxonomy" id="652676"/>
    <lineage>
        <taxon>unclassified sequences</taxon>
        <taxon>metagenomes</taxon>
        <taxon>ecological metagenomes</taxon>
    </lineage>
</organism>
<accession>A0A3B0Z871</accession>
<evidence type="ECO:0008006" key="2">
    <source>
        <dbReference type="Google" id="ProtNLM"/>
    </source>
</evidence>
<dbReference type="EMBL" id="UOFL01000114">
    <property type="protein sequence ID" value="VAW76886.1"/>
    <property type="molecule type" value="Genomic_DNA"/>
</dbReference>
<feature type="non-terminal residue" evidence="1">
    <location>
        <position position="1"/>
    </location>
</feature>
<gene>
    <name evidence="1" type="ORF">MNBD_GAMMA12-2609</name>
</gene>
<name>A0A3B0Z871_9ZZZZ</name>
<sequence length="322" mass="35540">EIIAKENQVIVVEDENMEITVEGPGGMRVHIKNDALHIQSAKEIRIEGNGGGDITLHQSGGGVCVTAAGNVKLFGNDIQIEGDNGVSLNGTVSYTIGTGASPRPTPQPELQPTPFDPLKDAKAPEIIHLAWEYNTLYADESIKLMYMLNNVNAGDTAEIKVLLKTNDGNKHIDTLTQPVSSSTEHHTLNWLRKKEDVNTDQEATGDDITVLDYIFEVNLRDTGLTSDLSPITQLLPNKHIKPELVLRDIPDIDGIPLMYINWELTLNDEILEEGVTDENGKADITTPLKIGEIYLIYYNGTELEIEPQEKYIEPDNSDEVNC</sequence>
<dbReference type="AlphaFoldDB" id="A0A3B0Z871"/>